<dbReference type="CDD" id="cd09279">
    <property type="entry name" value="RNase_HI_like"/>
    <property type="match status" value="1"/>
</dbReference>
<accession>A0AAV3RBQ6</accession>
<gene>
    <name evidence="2" type="ORF">LIER_26796</name>
</gene>
<dbReference type="Gene3D" id="3.30.420.10">
    <property type="entry name" value="Ribonuclease H-like superfamily/Ribonuclease H"/>
    <property type="match status" value="2"/>
</dbReference>
<dbReference type="PANTHER" id="PTHR48475:SF1">
    <property type="entry name" value="RNASE H TYPE-1 DOMAIN-CONTAINING PROTEIN"/>
    <property type="match status" value="1"/>
</dbReference>
<dbReference type="InterPro" id="IPR036397">
    <property type="entry name" value="RNaseH_sf"/>
</dbReference>
<keyword evidence="3" id="KW-1185">Reference proteome</keyword>
<evidence type="ECO:0000313" key="3">
    <source>
        <dbReference type="Proteomes" id="UP001454036"/>
    </source>
</evidence>
<evidence type="ECO:0000259" key="1">
    <source>
        <dbReference type="PROSITE" id="PS50879"/>
    </source>
</evidence>
<dbReference type="InterPro" id="IPR043128">
    <property type="entry name" value="Rev_trsase/Diguanyl_cyclase"/>
</dbReference>
<dbReference type="SUPFAM" id="SSF53098">
    <property type="entry name" value="Ribonuclease H-like"/>
    <property type="match status" value="1"/>
</dbReference>
<dbReference type="InterPro" id="IPR043502">
    <property type="entry name" value="DNA/RNA_pol_sf"/>
</dbReference>
<dbReference type="PANTHER" id="PTHR48475">
    <property type="entry name" value="RIBONUCLEASE H"/>
    <property type="match status" value="1"/>
</dbReference>
<dbReference type="SUPFAM" id="SSF56672">
    <property type="entry name" value="DNA/RNA polymerases"/>
    <property type="match status" value="1"/>
</dbReference>
<comment type="caution">
    <text evidence="2">The sequence shown here is derived from an EMBL/GenBank/DDBJ whole genome shotgun (WGS) entry which is preliminary data.</text>
</comment>
<dbReference type="InterPro" id="IPR041577">
    <property type="entry name" value="RT_RNaseH_2"/>
</dbReference>
<dbReference type="InterPro" id="IPR012337">
    <property type="entry name" value="RNaseH-like_sf"/>
</dbReference>
<dbReference type="Gene3D" id="3.30.70.270">
    <property type="match status" value="1"/>
</dbReference>
<dbReference type="InterPro" id="IPR002156">
    <property type="entry name" value="RNaseH_domain"/>
</dbReference>
<dbReference type="Pfam" id="PF13456">
    <property type="entry name" value="RVT_3"/>
    <property type="match status" value="1"/>
</dbReference>
<dbReference type="Proteomes" id="UP001454036">
    <property type="component" value="Unassembled WGS sequence"/>
</dbReference>
<dbReference type="GO" id="GO:0003676">
    <property type="term" value="F:nucleic acid binding"/>
    <property type="evidence" value="ECO:0007669"/>
    <property type="project" value="InterPro"/>
</dbReference>
<proteinExistence type="predicted"/>
<organism evidence="2 3">
    <name type="scientific">Lithospermum erythrorhizon</name>
    <name type="common">Purple gromwell</name>
    <name type="synonym">Lithospermum officinale var. erythrorhizon</name>
    <dbReference type="NCBI Taxonomy" id="34254"/>
    <lineage>
        <taxon>Eukaryota</taxon>
        <taxon>Viridiplantae</taxon>
        <taxon>Streptophyta</taxon>
        <taxon>Embryophyta</taxon>
        <taxon>Tracheophyta</taxon>
        <taxon>Spermatophyta</taxon>
        <taxon>Magnoliopsida</taxon>
        <taxon>eudicotyledons</taxon>
        <taxon>Gunneridae</taxon>
        <taxon>Pentapetalae</taxon>
        <taxon>asterids</taxon>
        <taxon>lamiids</taxon>
        <taxon>Boraginales</taxon>
        <taxon>Boraginaceae</taxon>
        <taxon>Boraginoideae</taxon>
        <taxon>Lithospermeae</taxon>
        <taxon>Lithospermum</taxon>
    </lineage>
</organism>
<dbReference type="Gene3D" id="3.10.20.370">
    <property type="match status" value="1"/>
</dbReference>
<protein>
    <recommendedName>
        <fullName evidence="1">RNase H type-1 domain-containing protein</fullName>
    </recommendedName>
</protein>
<sequence>MQPPKDYKELQKLTGCLAALSRFIAKSGEKNLPFFKCLRWMSKEKFIWDEDCMGAFEGLKQYLGSPQLLSRPEPGEPLQLYIAISDVAVSGVLVKEIGQRQRPIYYVSHVLRDAEERYPVIDKAAFAVVISARTLKAYFEAHPIQVITDQPLKRVLTSPALSGRLTTWAVELSEFEISYAPRTSMKAQALADFVIECTARDLSVPTEIIPAGEERTPPCWTLFVDGARTEQGVGVGVIILGPGKEALEYSLRFSFPATNNEAEYEAMILGLRLARSMGVEELMLKADSKLVIDQLKGICGVKSEVLRKYHAKAMQITREFKRILFKHIPRAENEKADHLSRLATTYYDELPTGVCVEVCDQPAYLEKSISQVEGGIKEDWRTPLISYFNEGKLPEDKIESRRIQNRSLKYQMYLGELYRKSWDGPLLTCVAAEDIPRGEGSWIEELPTVLWSLRSTPSYATRETPFGLVYGTEAVLPVEVGLPTYRQIGFDERMNHQRLREQLDFIKERRDQALYENLQYKQLMARTYNRRVKNRQFRVGDLVLRLLSASQPREQGKLSPKWEGPYRVKRVMGASTHELEDLDGKVVPRTWHASKMCRYYV</sequence>
<reference evidence="2 3" key="1">
    <citation type="submission" date="2024-01" db="EMBL/GenBank/DDBJ databases">
        <title>The complete chloroplast genome sequence of Lithospermum erythrorhizon: insights into the phylogenetic relationship among Boraginaceae species and the maternal lineages of purple gromwells.</title>
        <authorList>
            <person name="Okada T."/>
            <person name="Watanabe K."/>
        </authorList>
    </citation>
    <scope>NUCLEOTIDE SEQUENCE [LARGE SCALE GENOMIC DNA]</scope>
</reference>
<dbReference type="AlphaFoldDB" id="A0AAV3RBQ6"/>
<name>A0AAV3RBQ6_LITER</name>
<dbReference type="EMBL" id="BAABME010008448">
    <property type="protein sequence ID" value="GAA0173111.1"/>
    <property type="molecule type" value="Genomic_DNA"/>
</dbReference>
<dbReference type="GO" id="GO:0003964">
    <property type="term" value="F:RNA-directed DNA polymerase activity"/>
    <property type="evidence" value="ECO:0007669"/>
    <property type="project" value="UniProtKB-KW"/>
</dbReference>
<feature type="domain" description="RNase H type-1" evidence="1">
    <location>
        <begin position="216"/>
        <end position="345"/>
    </location>
</feature>
<evidence type="ECO:0000313" key="2">
    <source>
        <dbReference type="EMBL" id="GAA0173111.1"/>
    </source>
</evidence>
<dbReference type="GO" id="GO:0004523">
    <property type="term" value="F:RNA-DNA hybrid ribonuclease activity"/>
    <property type="evidence" value="ECO:0007669"/>
    <property type="project" value="InterPro"/>
</dbReference>
<dbReference type="PROSITE" id="PS50879">
    <property type="entry name" value="RNASE_H_1"/>
    <property type="match status" value="1"/>
</dbReference>
<dbReference type="Pfam" id="PF17919">
    <property type="entry name" value="RT_RNaseH_2"/>
    <property type="match status" value="1"/>
</dbReference>